<protein>
    <submittedName>
        <fullName evidence="1">Uncharacterized protein</fullName>
    </submittedName>
</protein>
<dbReference type="Proteomes" id="UP000886812">
    <property type="component" value="Unassembled WGS sequence"/>
</dbReference>
<sequence>NGFVDAVQPIEGPESRGGTVLVRVRATVKSGQMKTDIVKLSEMSMDFNPSAAKAALESKVDNVEGMGNFLLQVWDTYIKLFKIEELSHEISMTDETTMIFKLKCSLNSRDFRNVLLKSVRKNFRAMKIKPTQNYSNIRLSFYIPGADDEVYDLRKFFPEHELWYKYFYDKLPQYNLVIECLDEDGEVIASFREDILYNGDLGYNILKRGCLGSCSSGILSITPPRMSSDLRDLKIKFPTKEDIEDVKTIKIYIEKVLPEEKE</sequence>
<reference evidence="1" key="1">
    <citation type="submission" date="2020-10" db="EMBL/GenBank/DDBJ databases">
        <authorList>
            <person name="Gilroy R."/>
        </authorList>
    </citation>
    <scope>NUCLEOTIDE SEQUENCE</scope>
    <source>
        <strain evidence="1">10669</strain>
    </source>
</reference>
<name>A0A9D1NKC8_9BACT</name>
<evidence type="ECO:0000313" key="1">
    <source>
        <dbReference type="EMBL" id="HIV04186.1"/>
    </source>
</evidence>
<evidence type="ECO:0000313" key="2">
    <source>
        <dbReference type="Proteomes" id="UP000886812"/>
    </source>
</evidence>
<proteinExistence type="predicted"/>
<dbReference type="EMBL" id="DVOG01000087">
    <property type="protein sequence ID" value="HIV04186.1"/>
    <property type="molecule type" value="Genomic_DNA"/>
</dbReference>
<accession>A0A9D1NKC8</accession>
<reference evidence="1" key="2">
    <citation type="journal article" date="2021" name="PeerJ">
        <title>Extensive microbial diversity within the chicken gut microbiome revealed by metagenomics and culture.</title>
        <authorList>
            <person name="Gilroy R."/>
            <person name="Ravi A."/>
            <person name="Getino M."/>
            <person name="Pursley I."/>
            <person name="Horton D.L."/>
            <person name="Alikhan N.F."/>
            <person name="Baker D."/>
            <person name="Gharbi K."/>
            <person name="Hall N."/>
            <person name="Watson M."/>
            <person name="Adriaenssens E.M."/>
            <person name="Foster-Nyarko E."/>
            <person name="Jarju S."/>
            <person name="Secka A."/>
            <person name="Antonio M."/>
            <person name="Oren A."/>
            <person name="Chaudhuri R.R."/>
            <person name="La Ragione R."/>
            <person name="Hildebrand F."/>
            <person name="Pallen M.J."/>
        </authorList>
    </citation>
    <scope>NUCLEOTIDE SEQUENCE</scope>
    <source>
        <strain evidence="1">10669</strain>
    </source>
</reference>
<dbReference type="AlphaFoldDB" id="A0A9D1NKC8"/>
<gene>
    <name evidence="1" type="ORF">IAC75_03420</name>
</gene>
<feature type="non-terminal residue" evidence="1">
    <location>
        <position position="1"/>
    </location>
</feature>
<comment type="caution">
    <text evidence="1">The sequence shown here is derived from an EMBL/GenBank/DDBJ whole genome shotgun (WGS) entry which is preliminary data.</text>
</comment>
<organism evidence="1 2">
    <name type="scientific">Candidatus Spyradosoma merdigallinarum</name>
    <dbReference type="NCBI Taxonomy" id="2840950"/>
    <lineage>
        <taxon>Bacteria</taxon>
        <taxon>Pseudomonadati</taxon>
        <taxon>Verrucomicrobiota</taxon>
        <taxon>Opitutia</taxon>
        <taxon>Opitutia incertae sedis</taxon>
        <taxon>Candidatus Spyradosoma</taxon>
    </lineage>
</organism>